<organism evidence="2">
    <name type="scientific">uncultured Gemmatimonadota bacterium</name>
    <dbReference type="NCBI Taxonomy" id="203437"/>
    <lineage>
        <taxon>Bacteria</taxon>
        <taxon>Pseudomonadati</taxon>
        <taxon>Gemmatimonadota</taxon>
        <taxon>environmental samples</taxon>
    </lineage>
</organism>
<gene>
    <name evidence="2" type="ORF">AVDCRST_MAG89-756</name>
</gene>
<accession>A0A6J4KGE9</accession>
<keyword evidence="2" id="KW-0689">Ribosomal protein</keyword>
<feature type="region of interest" description="Disordered" evidence="1">
    <location>
        <begin position="1"/>
        <end position="61"/>
    </location>
</feature>
<feature type="compositionally biased region" description="Basic and acidic residues" evidence="1">
    <location>
        <begin position="1"/>
        <end position="10"/>
    </location>
</feature>
<dbReference type="AlphaFoldDB" id="A0A6J4KGE9"/>
<feature type="non-terminal residue" evidence="2">
    <location>
        <position position="61"/>
    </location>
</feature>
<evidence type="ECO:0000256" key="1">
    <source>
        <dbReference type="SAM" id="MobiDB-lite"/>
    </source>
</evidence>
<protein>
    <submittedName>
        <fullName evidence="2">SSU ribosomal protein S14p (S29e) @ SSU ribosomal protein S14p (S29e), zinc-dependent</fullName>
    </submittedName>
</protein>
<dbReference type="EMBL" id="CADCTV010000166">
    <property type="protein sequence ID" value="CAA9305302.1"/>
    <property type="molecule type" value="Genomic_DNA"/>
</dbReference>
<sequence>GTQGPDRKDQPQAQVRRAWLQPLQPLRPPPRLSAQVRTVPHLLPRAGAARRDPRRAQGQLV</sequence>
<reference evidence="2" key="1">
    <citation type="submission" date="2020-02" db="EMBL/GenBank/DDBJ databases">
        <authorList>
            <person name="Meier V. D."/>
        </authorList>
    </citation>
    <scope>NUCLEOTIDE SEQUENCE</scope>
    <source>
        <strain evidence="2">AVDCRST_MAG89</strain>
    </source>
</reference>
<keyword evidence="2" id="KW-0687">Ribonucleoprotein</keyword>
<dbReference type="GO" id="GO:0005840">
    <property type="term" value="C:ribosome"/>
    <property type="evidence" value="ECO:0007669"/>
    <property type="project" value="UniProtKB-KW"/>
</dbReference>
<feature type="non-terminal residue" evidence="2">
    <location>
        <position position="1"/>
    </location>
</feature>
<proteinExistence type="predicted"/>
<name>A0A6J4KGE9_9BACT</name>
<evidence type="ECO:0000313" key="2">
    <source>
        <dbReference type="EMBL" id="CAA9305302.1"/>
    </source>
</evidence>